<evidence type="ECO:0000256" key="5">
    <source>
        <dbReference type="ARBA" id="ARBA00023136"/>
    </source>
</evidence>
<comment type="caution">
    <text evidence="6">Lacks conserved residue(s) required for the propagation of feature annotation.</text>
</comment>
<dbReference type="AlphaFoldDB" id="A0A2S7MY43"/>
<dbReference type="GO" id="GO:0005886">
    <property type="term" value="C:plasma membrane"/>
    <property type="evidence" value="ECO:0007669"/>
    <property type="project" value="UniProtKB-SubCell"/>
</dbReference>
<dbReference type="InterPro" id="IPR032816">
    <property type="entry name" value="VTT_dom"/>
</dbReference>
<comment type="similarity">
    <text evidence="6">Belongs to the TVP38/TMEM64 family.</text>
</comment>
<dbReference type="PANTHER" id="PTHR12677">
    <property type="entry name" value="GOLGI APPARATUS MEMBRANE PROTEIN TVP38-RELATED"/>
    <property type="match status" value="1"/>
</dbReference>
<accession>A0A2S7MY43</accession>
<feature type="domain" description="VTT" evidence="7">
    <location>
        <begin position="18"/>
        <end position="132"/>
    </location>
</feature>
<protein>
    <recommendedName>
        <fullName evidence="6">TVP38/TMEM64 family membrane protein</fullName>
    </recommendedName>
</protein>
<dbReference type="EMBL" id="PKOZ01000008">
    <property type="protein sequence ID" value="PQD94721.1"/>
    <property type="molecule type" value="Genomic_DNA"/>
</dbReference>
<evidence type="ECO:0000313" key="8">
    <source>
        <dbReference type="EMBL" id="PQD94721.1"/>
    </source>
</evidence>
<comment type="subcellular location">
    <subcellularLocation>
        <location evidence="1 6">Cell membrane</location>
        <topology evidence="1 6">Multi-pass membrane protein</topology>
    </subcellularLocation>
</comment>
<sequence>MAPIMFVLFHVLRQLLFIPVAVVCLAGGMLFGPLLGSVLSLMGLWLSSVVFYFMISKMPSLQKKLERLDERTLKFGGRINVLQASVLRLIPFIHFQLLNFYLMGNSRRFSEYAKAALWTNVPLAFFYTIFGHSIASFSIEMGLIILVALAGLIYFMREKKVVIKWSHFFTHSER</sequence>
<evidence type="ECO:0000256" key="4">
    <source>
        <dbReference type="ARBA" id="ARBA00022989"/>
    </source>
</evidence>
<proteinExistence type="inferred from homology"/>
<evidence type="ECO:0000256" key="3">
    <source>
        <dbReference type="ARBA" id="ARBA00022692"/>
    </source>
</evidence>
<keyword evidence="2 6" id="KW-1003">Cell membrane</keyword>
<evidence type="ECO:0000256" key="2">
    <source>
        <dbReference type="ARBA" id="ARBA00022475"/>
    </source>
</evidence>
<keyword evidence="5 6" id="KW-0472">Membrane</keyword>
<keyword evidence="4 6" id="KW-1133">Transmembrane helix</keyword>
<feature type="transmembrane region" description="Helical" evidence="6">
    <location>
        <begin position="124"/>
        <end position="155"/>
    </location>
</feature>
<feature type="transmembrane region" description="Helical" evidence="6">
    <location>
        <begin position="12"/>
        <end position="31"/>
    </location>
</feature>
<feature type="transmembrane region" description="Helical" evidence="6">
    <location>
        <begin position="81"/>
        <end position="104"/>
    </location>
</feature>
<feature type="transmembrane region" description="Helical" evidence="6">
    <location>
        <begin position="37"/>
        <end position="55"/>
    </location>
</feature>
<comment type="caution">
    <text evidence="8">The sequence shown here is derived from an EMBL/GenBank/DDBJ whole genome shotgun (WGS) entry which is preliminary data.</text>
</comment>
<evidence type="ECO:0000259" key="7">
    <source>
        <dbReference type="Pfam" id="PF09335"/>
    </source>
</evidence>
<dbReference type="Proteomes" id="UP000239663">
    <property type="component" value="Unassembled WGS sequence"/>
</dbReference>
<name>A0A2S7MY43_9BACI</name>
<dbReference type="OrthoDB" id="2451090at2"/>
<reference evidence="8 9" key="1">
    <citation type="submission" date="2017-12" db="EMBL/GenBank/DDBJ databases">
        <title>Taxonomic description and draft genome of Pradoshia cofamensis Gen. nov., sp. nov., a thermotolerant bacillale isolated from anterior gut of earthworm Eisenia fetida.</title>
        <authorList>
            <person name="Saha T."/>
            <person name="Chakraborty R."/>
        </authorList>
    </citation>
    <scope>NUCLEOTIDE SEQUENCE [LARGE SCALE GENOMIC DNA]</scope>
    <source>
        <strain evidence="8 9">EAG3</strain>
    </source>
</reference>
<gene>
    <name evidence="8" type="ORF">CYL18_13535</name>
</gene>
<keyword evidence="3 6" id="KW-0812">Transmembrane</keyword>
<dbReference type="InterPro" id="IPR015414">
    <property type="entry name" value="TMEM64"/>
</dbReference>
<dbReference type="PANTHER" id="PTHR12677:SF59">
    <property type="entry name" value="GOLGI APPARATUS MEMBRANE PROTEIN TVP38-RELATED"/>
    <property type="match status" value="1"/>
</dbReference>
<organism evidence="8 9">
    <name type="scientific">Pradoshia eiseniae</name>
    <dbReference type="NCBI Taxonomy" id="2064768"/>
    <lineage>
        <taxon>Bacteria</taxon>
        <taxon>Bacillati</taxon>
        <taxon>Bacillota</taxon>
        <taxon>Bacilli</taxon>
        <taxon>Bacillales</taxon>
        <taxon>Bacillaceae</taxon>
        <taxon>Pradoshia</taxon>
    </lineage>
</organism>
<evidence type="ECO:0000256" key="6">
    <source>
        <dbReference type="RuleBase" id="RU366058"/>
    </source>
</evidence>
<evidence type="ECO:0000313" key="9">
    <source>
        <dbReference type="Proteomes" id="UP000239663"/>
    </source>
</evidence>
<keyword evidence="9" id="KW-1185">Reference proteome</keyword>
<evidence type="ECO:0000256" key="1">
    <source>
        <dbReference type="ARBA" id="ARBA00004651"/>
    </source>
</evidence>
<dbReference type="Pfam" id="PF09335">
    <property type="entry name" value="VTT_dom"/>
    <property type="match status" value="1"/>
</dbReference>